<keyword evidence="4" id="KW-1185">Reference proteome</keyword>
<dbReference type="Pfam" id="PF00462">
    <property type="entry name" value="Glutaredoxin"/>
    <property type="match status" value="1"/>
</dbReference>
<dbReference type="InterPro" id="IPR002109">
    <property type="entry name" value="Glutaredoxin"/>
</dbReference>
<feature type="transmembrane region" description="Helical" evidence="1">
    <location>
        <begin position="6"/>
        <end position="26"/>
    </location>
</feature>
<keyword evidence="1" id="KW-1133">Transmembrane helix</keyword>
<comment type="caution">
    <text evidence="3">The sequence shown here is derived from an EMBL/GenBank/DDBJ whole genome shotgun (WGS) entry which is preliminary data.</text>
</comment>
<name>A0ABP3HAW6_9ALTE</name>
<keyword evidence="1" id="KW-0812">Transmembrane</keyword>
<dbReference type="SUPFAM" id="SSF52833">
    <property type="entry name" value="Thioredoxin-like"/>
    <property type="match status" value="1"/>
</dbReference>
<evidence type="ECO:0000313" key="4">
    <source>
        <dbReference type="Proteomes" id="UP001501757"/>
    </source>
</evidence>
<protein>
    <recommendedName>
        <fullName evidence="2">Glutaredoxin domain-containing protein</fullName>
    </recommendedName>
</protein>
<keyword evidence="1" id="KW-0472">Membrane</keyword>
<evidence type="ECO:0000259" key="2">
    <source>
        <dbReference type="Pfam" id="PF00462"/>
    </source>
</evidence>
<sequence length="128" mass="14604">MDRKTLLGYILLFVVVFAGHHLYGYWQNLDKGIYTAKVGDYSSFGISRTQPLMAFTADWCSACAALKEYLATQNIAYTNVDLEQNPQVWQKFKDMGIHGIPVILIEDKLIQGFNLQLLREHLPHTNTP</sequence>
<dbReference type="Gene3D" id="3.40.30.10">
    <property type="entry name" value="Glutaredoxin"/>
    <property type="match status" value="1"/>
</dbReference>
<gene>
    <name evidence="3" type="ORF">GCM10009092_30130</name>
</gene>
<organism evidence="3 4">
    <name type="scientific">Bowmanella denitrificans</name>
    <dbReference type="NCBI Taxonomy" id="366582"/>
    <lineage>
        <taxon>Bacteria</taxon>
        <taxon>Pseudomonadati</taxon>
        <taxon>Pseudomonadota</taxon>
        <taxon>Gammaproteobacteria</taxon>
        <taxon>Alteromonadales</taxon>
        <taxon>Alteromonadaceae</taxon>
        <taxon>Bowmanella</taxon>
    </lineage>
</organism>
<proteinExistence type="predicted"/>
<dbReference type="CDD" id="cd02976">
    <property type="entry name" value="NrdH"/>
    <property type="match status" value="1"/>
</dbReference>
<dbReference type="RefSeq" id="WP_343846026.1">
    <property type="nucleotide sequence ID" value="NZ_BAAAEI010000019.1"/>
</dbReference>
<accession>A0ABP3HAW6</accession>
<evidence type="ECO:0000313" key="3">
    <source>
        <dbReference type="EMBL" id="GAA0363728.1"/>
    </source>
</evidence>
<dbReference type="PROSITE" id="PS51354">
    <property type="entry name" value="GLUTAREDOXIN_2"/>
    <property type="match status" value="1"/>
</dbReference>
<dbReference type="Proteomes" id="UP001501757">
    <property type="component" value="Unassembled WGS sequence"/>
</dbReference>
<dbReference type="EMBL" id="BAAAEI010000019">
    <property type="protein sequence ID" value="GAA0363728.1"/>
    <property type="molecule type" value="Genomic_DNA"/>
</dbReference>
<reference evidence="4" key="1">
    <citation type="journal article" date="2019" name="Int. J. Syst. Evol. Microbiol.">
        <title>The Global Catalogue of Microorganisms (GCM) 10K type strain sequencing project: providing services to taxonomists for standard genome sequencing and annotation.</title>
        <authorList>
            <consortium name="The Broad Institute Genomics Platform"/>
            <consortium name="The Broad Institute Genome Sequencing Center for Infectious Disease"/>
            <person name="Wu L."/>
            <person name="Ma J."/>
        </authorList>
    </citation>
    <scope>NUCLEOTIDE SEQUENCE [LARGE SCALE GENOMIC DNA]</scope>
    <source>
        <strain evidence="4">JCM 13378</strain>
    </source>
</reference>
<feature type="domain" description="Glutaredoxin" evidence="2">
    <location>
        <begin position="54"/>
        <end position="110"/>
    </location>
</feature>
<evidence type="ECO:0000256" key="1">
    <source>
        <dbReference type="SAM" id="Phobius"/>
    </source>
</evidence>
<dbReference type="InterPro" id="IPR036249">
    <property type="entry name" value="Thioredoxin-like_sf"/>
</dbReference>